<evidence type="ECO:0000256" key="7">
    <source>
        <dbReference type="RuleBase" id="RU000477"/>
    </source>
</evidence>
<feature type="transmembrane region" description="Helical" evidence="8">
    <location>
        <begin position="152"/>
        <end position="173"/>
    </location>
</feature>
<feature type="transmembrane region" description="Helical" evidence="8">
    <location>
        <begin position="61"/>
        <end position="81"/>
    </location>
</feature>
<feature type="transmembrane region" description="Helical" evidence="8">
    <location>
        <begin position="119"/>
        <end position="140"/>
    </location>
</feature>
<protein>
    <submittedName>
        <fullName evidence="9">Putative aquaporin major intrinsic protein family</fullName>
    </submittedName>
</protein>
<dbReference type="PROSITE" id="PS00221">
    <property type="entry name" value="MIP"/>
    <property type="match status" value="1"/>
</dbReference>
<evidence type="ECO:0000256" key="3">
    <source>
        <dbReference type="ARBA" id="ARBA00022448"/>
    </source>
</evidence>
<name>A0A6M2E0B1_XENCH</name>
<dbReference type="InterPro" id="IPR000425">
    <property type="entry name" value="MIP"/>
</dbReference>
<dbReference type="GO" id="GO:0015267">
    <property type="term" value="F:channel activity"/>
    <property type="evidence" value="ECO:0007669"/>
    <property type="project" value="InterPro"/>
</dbReference>
<dbReference type="InterPro" id="IPR034294">
    <property type="entry name" value="Aquaporin_transptr"/>
</dbReference>
<dbReference type="EMBL" id="GIIL01006551">
    <property type="protein sequence ID" value="NOV50277.1"/>
    <property type="molecule type" value="Transcribed_RNA"/>
</dbReference>
<evidence type="ECO:0000256" key="4">
    <source>
        <dbReference type="ARBA" id="ARBA00022692"/>
    </source>
</evidence>
<evidence type="ECO:0000256" key="1">
    <source>
        <dbReference type="ARBA" id="ARBA00004141"/>
    </source>
</evidence>
<keyword evidence="4 7" id="KW-0812">Transmembrane</keyword>
<evidence type="ECO:0000256" key="2">
    <source>
        <dbReference type="ARBA" id="ARBA00006175"/>
    </source>
</evidence>
<dbReference type="InterPro" id="IPR022357">
    <property type="entry name" value="MIP_CS"/>
</dbReference>
<keyword evidence="5 8" id="KW-1133">Transmembrane helix</keyword>
<feature type="transmembrane region" description="Helical" evidence="8">
    <location>
        <begin position="193"/>
        <end position="214"/>
    </location>
</feature>
<dbReference type="AlphaFoldDB" id="A0A6M2E0B1"/>
<keyword evidence="6 8" id="KW-0472">Membrane</keyword>
<dbReference type="Pfam" id="PF00230">
    <property type="entry name" value="MIP"/>
    <property type="match status" value="1"/>
</dbReference>
<evidence type="ECO:0000313" key="9">
    <source>
        <dbReference type="EMBL" id="NOV50277.1"/>
    </source>
</evidence>
<accession>A0A6M2E0B1</accession>
<evidence type="ECO:0000256" key="5">
    <source>
        <dbReference type="ARBA" id="ARBA00022989"/>
    </source>
</evidence>
<evidence type="ECO:0000256" key="8">
    <source>
        <dbReference type="SAM" id="Phobius"/>
    </source>
</evidence>
<dbReference type="PRINTS" id="PR00783">
    <property type="entry name" value="MINTRINSICP"/>
</dbReference>
<proteinExistence type="inferred from homology"/>
<dbReference type="GO" id="GO:0005886">
    <property type="term" value="C:plasma membrane"/>
    <property type="evidence" value="ECO:0007669"/>
    <property type="project" value="TreeGrafter"/>
</dbReference>
<dbReference type="SUPFAM" id="SSF81338">
    <property type="entry name" value="Aquaporin-like"/>
    <property type="match status" value="1"/>
</dbReference>
<evidence type="ECO:0000256" key="6">
    <source>
        <dbReference type="ARBA" id="ARBA00023136"/>
    </source>
</evidence>
<dbReference type="Gene3D" id="1.20.1080.10">
    <property type="entry name" value="Glycerol uptake facilitator protein"/>
    <property type="match status" value="1"/>
</dbReference>
<organism evidence="9">
    <name type="scientific">Xenopsylla cheopis</name>
    <name type="common">Oriental rat flea</name>
    <name type="synonym">Pulex cheopis</name>
    <dbReference type="NCBI Taxonomy" id="163159"/>
    <lineage>
        <taxon>Eukaryota</taxon>
        <taxon>Metazoa</taxon>
        <taxon>Ecdysozoa</taxon>
        <taxon>Arthropoda</taxon>
        <taxon>Hexapoda</taxon>
        <taxon>Insecta</taxon>
        <taxon>Pterygota</taxon>
        <taxon>Neoptera</taxon>
        <taxon>Endopterygota</taxon>
        <taxon>Siphonaptera</taxon>
        <taxon>Pulicidae</taxon>
        <taxon>Xenopsyllinae</taxon>
        <taxon>Xenopsylla</taxon>
    </lineage>
</organism>
<comment type="similarity">
    <text evidence="2 7">Belongs to the MIP/aquaporin (TC 1.A.8) family.</text>
</comment>
<dbReference type="PANTHER" id="PTHR19139:SF270">
    <property type="entry name" value="ENTOMOGLYCEROPORIN 1-RELATED"/>
    <property type="match status" value="1"/>
</dbReference>
<keyword evidence="3 7" id="KW-0813">Transport</keyword>
<sequence>MLLFLGCMGCVTGLAQTHLAICLNFGFAVLIIVQNFGHLSGAHVNPSVTIAALIMQTITPLTGAVYIVCQFLGAFLGFGLLKLLTPRNMILGITGSSNTSDLPNPGFCTTLPHSEVTDFQAAGVEFITTGILAFLCCAVWDHRNSKHHDSVSIRFGLTIAGLALASGPYTGGSMNTARSLAPALWNGEWEHHWVYWVGPPLGSLVWTLFYKYVYRTEPEVVEIRDEGVPLRDIEHNKA</sequence>
<dbReference type="InterPro" id="IPR023271">
    <property type="entry name" value="Aquaporin-like"/>
</dbReference>
<comment type="subcellular location">
    <subcellularLocation>
        <location evidence="1">Membrane</location>
        <topology evidence="1">Multi-pass membrane protein</topology>
    </subcellularLocation>
</comment>
<reference evidence="9" key="1">
    <citation type="submission" date="2020-03" db="EMBL/GenBank/DDBJ databases">
        <title>Transcriptomic Profiling of the Digestive Tract of the Rat Flea, Xenopsylla cheopis, Following Blood Feeding and Infection with Yersinia pestis.</title>
        <authorList>
            <person name="Bland D.M."/>
            <person name="Martens C.A."/>
            <person name="Virtaneva K."/>
            <person name="Kanakabandi K."/>
            <person name="Long D."/>
            <person name="Rosenke R."/>
            <person name="Saturday G.A."/>
            <person name="Hoyt F.H."/>
            <person name="Bruno D.P."/>
            <person name="Ribeiro J.M.C."/>
            <person name="Hinnebusch J."/>
        </authorList>
    </citation>
    <scope>NUCLEOTIDE SEQUENCE</scope>
</reference>
<dbReference type="PANTHER" id="PTHR19139">
    <property type="entry name" value="AQUAPORIN TRANSPORTER"/>
    <property type="match status" value="1"/>
</dbReference>